<evidence type="ECO:0000256" key="1">
    <source>
        <dbReference type="SAM" id="MobiDB-lite"/>
    </source>
</evidence>
<dbReference type="GeneID" id="20644609"/>
<dbReference type="AlphaFoldDB" id="G4YI99"/>
<name>G4YI99_PHYSP</name>
<dbReference type="RefSeq" id="XP_009514757.1">
    <property type="nucleotide sequence ID" value="XM_009516462.1"/>
</dbReference>
<proteinExistence type="predicted"/>
<feature type="compositionally biased region" description="Basic and acidic residues" evidence="1">
    <location>
        <begin position="23"/>
        <end position="33"/>
    </location>
</feature>
<feature type="region of interest" description="Disordered" evidence="1">
    <location>
        <begin position="1"/>
        <end position="70"/>
    </location>
</feature>
<evidence type="ECO:0000313" key="3">
    <source>
        <dbReference type="Proteomes" id="UP000002640"/>
    </source>
</evidence>
<dbReference type="Proteomes" id="UP000002640">
    <property type="component" value="Unassembled WGS sequence"/>
</dbReference>
<gene>
    <name evidence="2" type="ORF">PHYSODRAFT_321283</name>
</gene>
<protein>
    <submittedName>
        <fullName evidence="2">Uncharacterized protein</fullName>
    </submittedName>
</protein>
<accession>G4YI99</accession>
<keyword evidence="3" id="KW-1185">Reference proteome</keyword>
<dbReference type="InParanoid" id="G4YI99"/>
<sequence length="112" mass="12484">MGERLQTMEGRMTSIEAILRARPANEDCQERASRATKGSSSSEEEEPEAVDDGADGNADEDADEAAGDEWGLPLQRLTWEMLKTNLRVLRFSAMYMVRCAISIRSRVSTKTK</sequence>
<reference evidence="2 3" key="1">
    <citation type="journal article" date="2006" name="Science">
        <title>Phytophthora genome sequences uncover evolutionary origins and mechanisms of pathogenesis.</title>
        <authorList>
            <person name="Tyler B.M."/>
            <person name="Tripathy S."/>
            <person name="Zhang X."/>
            <person name="Dehal P."/>
            <person name="Jiang R.H."/>
            <person name="Aerts A."/>
            <person name="Arredondo F.D."/>
            <person name="Baxter L."/>
            <person name="Bensasson D."/>
            <person name="Beynon J.L."/>
            <person name="Chapman J."/>
            <person name="Damasceno C.M."/>
            <person name="Dorrance A.E."/>
            <person name="Dou D."/>
            <person name="Dickerman A.W."/>
            <person name="Dubchak I.L."/>
            <person name="Garbelotto M."/>
            <person name="Gijzen M."/>
            <person name="Gordon S.G."/>
            <person name="Govers F."/>
            <person name="Grunwald N.J."/>
            <person name="Huang W."/>
            <person name="Ivors K.L."/>
            <person name="Jones R.W."/>
            <person name="Kamoun S."/>
            <person name="Krampis K."/>
            <person name="Lamour K.H."/>
            <person name="Lee M.K."/>
            <person name="McDonald W.H."/>
            <person name="Medina M."/>
            <person name="Meijer H.J."/>
            <person name="Nordberg E.K."/>
            <person name="Maclean D.J."/>
            <person name="Ospina-Giraldo M.D."/>
            <person name="Morris P.F."/>
            <person name="Phuntumart V."/>
            <person name="Putnam N.H."/>
            <person name="Rash S."/>
            <person name="Rose J.K."/>
            <person name="Sakihama Y."/>
            <person name="Salamov A.A."/>
            <person name="Savidor A."/>
            <person name="Scheuring C.F."/>
            <person name="Smith B.M."/>
            <person name="Sobral B.W."/>
            <person name="Terry A."/>
            <person name="Torto-Alalibo T.A."/>
            <person name="Win J."/>
            <person name="Xu Z."/>
            <person name="Zhang H."/>
            <person name="Grigoriev I.V."/>
            <person name="Rokhsar D.S."/>
            <person name="Boore J.L."/>
        </authorList>
    </citation>
    <scope>NUCLEOTIDE SEQUENCE [LARGE SCALE GENOMIC DNA]</scope>
    <source>
        <strain evidence="2 3">P6497</strain>
    </source>
</reference>
<evidence type="ECO:0000313" key="2">
    <source>
        <dbReference type="EMBL" id="EGZ27482.1"/>
    </source>
</evidence>
<organism evidence="2 3">
    <name type="scientific">Phytophthora sojae (strain P6497)</name>
    <name type="common">Soybean stem and root rot agent</name>
    <name type="synonym">Phytophthora megasperma f. sp. glycines</name>
    <dbReference type="NCBI Taxonomy" id="1094619"/>
    <lineage>
        <taxon>Eukaryota</taxon>
        <taxon>Sar</taxon>
        <taxon>Stramenopiles</taxon>
        <taxon>Oomycota</taxon>
        <taxon>Peronosporomycetes</taxon>
        <taxon>Peronosporales</taxon>
        <taxon>Peronosporaceae</taxon>
        <taxon>Phytophthora</taxon>
    </lineage>
</organism>
<feature type="compositionally biased region" description="Acidic residues" evidence="1">
    <location>
        <begin position="42"/>
        <end position="67"/>
    </location>
</feature>
<dbReference type="EMBL" id="JH159151">
    <property type="protein sequence ID" value="EGZ27482.1"/>
    <property type="molecule type" value="Genomic_DNA"/>
</dbReference>
<dbReference type="KEGG" id="psoj:PHYSODRAFT_321283"/>